<sequence length="49" mass="5725">MAAKTFSKTKIKKENPQPKVILKNKQNSKLHLLGSNYQKIFLIQKTHFL</sequence>
<dbReference type="AlphaFoldDB" id="M3H789"/>
<proteinExistence type="predicted"/>
<dbReference type="EMBL" id="AFME02000372">
    <property type="protein sequence ID" value="EMG08570.1"/>
    <property type="molecule type" value="Genomic_DNA"/>
</dbReference>
<dbReference type="Proteomes" id="UP000011776">
    <property type="component" value="Unassembled WGS sequence"/>
</dbReference>
<dbReference type="BioCyc" id="LINT1001599:G11K9-3210-MONOMER"/>
<accession>M3H789</accession>
<organism evidence="1 2">
    <name type="scientific">Leptospira interrogans serovar Grippotyphosa str. LT2186</name>
    <dbReference type="NCBI Taxonomy" id="1001599"/>
    <lineage>
        <taxon>Bacteria</taxon>
        <taxon>Pseudomonadati</taxon>
        <taxon>Spirochaetota</taxon>
        <taxon>Spirochaetia</taxon>
        <taxon>Leptospirales</taxon>
        <taxon>Leptospiraceae</taxon>
        <taxon>Leptospira</taxon>
    </lineage>
</organism>
<name>M3H789_LEPIR</name>
<gene>
    <name evidence="1" type="ORF">LEP1GSC151_0771</name>
</gene>
<protein>
    <submittedName>
        <fullName evidence="1">Uncharacterized protein</fullName>
    </submittedName>
</protein>
<reference evidence="1 2" key="1">
    <citation type="submission" date="2013-02" db="EMBL/GenBank/DDBJ databases">
        <authorList>
            <person name="Harkins D.M."/>
            <person name="Durkin A.S."/>
            <person name="Brinkac L.M."/>
            <person name="Haft D.H."/>
            <person name="Selengut J.D."/>
            <person name="Sanka R."/>
            <person name="DePew J."/>
            <person name="Purushe J."/>
            <person name="Tulsiani S.M."/>
            <person name="Graham G.C."/>
            <person name="Burns M.-A."/>
            <person name="Dohnt M.F."/>
            <person name="Smythe L.D."/>
            <person name="McKay D.B."/>
            <person name="Craig S.B."/>
            <person name="Vinetz J.M."/>
            <person name="Sutton G.G."/>
            <person name="Nierman W.C."/>
            <person name="Fouts D.E."/>
        </authorList>
    </citation>
    <scope>NUCLEOTIDE SEQUENCE [LARGE SCALE GENOMIC DNA]</scope>
    <source>
        <strain evidence="1 2">LT2186</strain>
    </source>
</reference>
<evidence type="ECO:0000313" key="1">
    <source>
        <dbReference type="EMBL" id="EMG08570.1"/>
    </source>
</evidence>
<evidence type="ECO:0000313" key="2">
    <source>
        <dbReference type="Proteomes" id="UP000011776"/>
    </source>
</evidence>
<comment type="caution">
    <text evidence="1">The sequence shown here is derived from an EMBL/GenBank/DDBJ whole genome shotgun (WGS) entry which is preliminary data.</text>
</comment>